<name>A0ABY4CMW9_9BACL</name>
<protein>
    <submittedName>
        <fullName evidence="2">Uncharacterized protein</fullName>
    </submittedName>
</protein>
<feature type="region of interest" description="Disordered" evidence="1">
    <location>
        <begin position="51"/>
        <end position="91"/>
    </location>
</feature>
<dbReference type="Proteomes" id="UP000830167">
    <property type="component" value="Chromosome"/>
</dbReference>
<dbReference type="EMBL" id="CP089291">
    <property type="protein sequence ID" value="UOF91634.1"/>
    <property type="molecule type" value="Genomic_DNA"/>
</dbReference>
<evidence type="ECO:0000256" key="1">
    <source>
        <dbReference type="SAM" id="MobiDB-lite"/>
    </source>
</evidence>
<proteinExistence type="predicted"/>
<evidence type="ECO:0000313" key="2">
    <source>
        <dbReference type="EMBL" id="UOF91634.1"/>
    </source>
</evidence>
<feature type="compositionally biased region" description="Polar residues" evidence="1">
    <location>
        <begin position="54"/>
        <end position="78"/>
    </location>
</feature>
<keyword evidence="3" id="KW-1185">Reference proteome</keyword>
<organism evidence="2 3">
    <name type="scientific">Fodinisporobacter ferrooxydans</name>
    <dbReference type="NCBI Taxonomy" id="2901836"/>
    <lineage>
        <taxon>Bacteria</taxon>
        <taxon>Bacillati</taxon>
        <taxon>Bacillota</taxon>
        <taxon>Bacilli</taxon>
        <taxon>Bacillales</taxon>
        <taxon>Alicyclobacillaceae</taxon>
        <taxon>Fodinisporobacter</taxon>
    </lineage>
</organism>
<sequence length="200" mass="22463">MEANAHTRRDVSYRLQKLERKLKTLDPTQPTYSLERELLQKEIKLMKGELPVVPNSNTNRNTTAAKVSKSSNGRLQNTKSRRKQARKGNSKAVVPIIPKSQVTQILSKDPVSAITNIRTFCKQCLRYIQQADKMIDTLFVTTNSLNQSGVLQKLIKEKGKNLNTEDLTNILMALMNSPAGSDFLKKAGDNNQEQPPQQAT</sequence>
<feature type="compositionally biased region" description="Basic residues" evidence="1">
    <location>
        <begin position="79"/>
        <end position="89"/>
    </location>
</feature>
<dbReference type="RefSeq" id="WP_347438328.1">
    <property type="nucleotide sequence ID" value="NZ_CP089291.1"/>
</dbReference>
<evidence type="ECO:0000313" key="3">
    <source>
        <dbReference type="Proteomes" id="UP000830167"/>
    </source>
</evidence>
<gene>
    <name evidence="2" type="ORF">LSG31_05125</name>
</gene>
<accession>A0ABY4CMW9</accession>
<reference evidence="2" key="1">
    <citation type="submission" date="2021-12" db="EMBL/GenBank/DDBJ databases">
        <title>Alicyclobacillaceae gen. nov., sp. nov., isolated from chalcocite enrichment system.</title>
        <authorList>
            <person name="Jiang Z."/>
        </authorList>
    </citation>
    <scope>NUCLEOTIDE SEQUENCE</scope>
    <source>
        <strain evidence="2">MYW30-H2</strain>
    </source>
</reference>